<accession>A0A0C9Z0S6</accession>
<dbReference type="OrthoDB" id="162969at2759"/>
<protein>
    <submittedName>
        <fullName evidence="1">Uncharacterized protein</fullName>
    </submittedName>
</protein>
<dbReference type="EMBL" id="KN833737">
    <property type="protein sequence ID" value="KIK22666.1"/>
    <property type="molecule type" value="Genomic_DNA"/>
</dbReference>
<evidence type="ECO:0000313" key="2">
    <source>
        <dbReference type="Proteomes" id="UP000054018"/>
    </source>
</evidence>
<name>A0A0C9Z0S6_9AGAM</name>
<evidence type="ECO:0000313" key="1">
    <source>
        <dbReference type="EMBL" id="KIK22666.1"/>
    </source>
</evidence>
<sequence length="71" mass="8663">FEDEFHVPQEERLSGEGWLHLFCKTYKIWEHWWHGEAGSVDLEAVEIEWQWCQKILARFKRLHNNSVMHAL</sequence>
<organism evidence="1 2">
    <name type="scientific">Pisolithus microcarpus 441</name>
    <dbReference type="NCBI Taxonomy" id="765257"/>
    <lineage>
        <taxon>Eukaryota</taxon>
        <taxon>Fungi</taxon>
        <taxon>Dikarya</taxon>
        <taxon>Basidiomycota</taxon>
        <taxon>Agaricomycotina</taxon>
        <taxon>Agaricomycetes</taxon>
        <taxon>Agaricomycetidae</taxon>
        <taxon>Boletales</taxon>
        <taxon>Sclerodermatineae</taxon>
        <taxon>Pisolithaceae</taxon>
        <taxon>Pisolithus</taxon>
    </lineage>
</organism>
<keyword evidence="2" id="KW-1185">Reference proteome</keyword>
<dbReference type="STRING" id="765257.A0A0C9Z0S6"/>
<reference evidence="2" key="2">
    <citation type="submission" date="2015-01" db="EMBL/GenBank/DDBJ databases">
        <title>Evolutionary Origins and Diversification of the Mycorrhizal Mutualists.</title>
        <authorList>
            <consortium name="DOE Joint Genome Institute"/>
            <consortium name="Mycorrhizal Genomics Consortium"/>
            <person name="Kohler A."/>
            <person name="Kuo A."/>
            <person name="Nagy L.G."/>
            <person name="Floudas D."/>
            <person name="Copeland A."/>
            <person name="Barry K.W."/>
            <person name="Cichocki N."/>
            <person name="Veneault-Fourrey C."/>
            <person name="LaButti K."/>
            <person name="Lindquist E.A."/>
            <person name="Lipzen A."/>
            <person name="Lundell T."/>
            <person name="Morin E."/>
            <person name="Murat C."/>
            <person name="Riley R."/>
            <person name="Ohm R."/>
            <person name="Sun H."/>
            <person name="Tunlid A."/>
            <person name="Henrissat B."/>
            <person name="Grigoriev I.V."/>
            <person name="Hibbett D.S."/>
            <person name="Martin F."/>
        </authorList>
    </citation>
    <scope>NUCLEOTIDE SEQUENCE [LARGE SCALE GENOMIC DNA]</scope>
    <source>
        <strain evidence="2">441</strain>
    </source>
</reference>
<reference evidence="1 2" key="1">
    <citation type="submission" date="2014-04" db="EMBL/GenBank/DDBJ databases">
        <authorList>
            <consortium name="DOE Joint Genome Institute"/>
            <person name="Kuo A."/>
            <person name="Kohler A."/>
            <person name="Costa M.D."/>
            <person name="Nagy L.G."/>
            <person name="Floudas D."/>
            <person name="Copeland A."/>
            <person name="Barry K.W."/>
            <person name="Cichocki N."/>
            <person name="Veneault-Fourrey C."/>
            <person name="LaButti K."/>
            <person name="Lindquist E.A."/>
            <person name="Lipzen A."/>
            <person name="Lundell T."/>
            <person name="Morin E."/>
            <person name="Murat C."/>
            <person name="Sun H."/>
            <person name="Tunlid A."/>
            <person name="Henrissat B."/>
            <person name="Grigoriev I.V."/>
            <person name="Hibbett D.S."/>
            <person name="Martin F."/>
            <person name="Nordberg H.P."/>
            <person name="Cantor M.N."/>
            <person name="Hua S.X."/>
        </authorList>
    </citation>
    <scope>NUCLEOTIDE SEQUENCE [LARGE SCALE GENOMIC DNA]</scope>
    <source>
        <strain evidence="1 2">441</strain>
    </source>
</reference>
<feature type="non-terminal residue" evidence="1">
    <location>
        <position position="1"/>
    </location>
</feature>
<dbReference type="AlphaFoldDB" id="A0A0C9Z0S6"/>
<dbReference type="Proteomes" id="UP000054018">
    <property type="component" value="Unassembled WGS sequence"/>
</dbReference>
<dbReference type="HOGENOM" id="CLU_182443_0_0_1"/>
<gene>
    <name evidence="1" type="ORF">PISMIDRAFT_102220</name>
</gene>
<proteinExistence type="predicted"/>